<keyword evidence="3" id="KW-1185">Reference proteome</keyword>
<dbReference type="PANTHER" id="PTHR23053:SF0">
    <property type="entry name" value="HYDROCEPHALUS-INDUCING PROTEIN HOMOLOG"/>
    <property type="match status" value="1"/>
</dbReference>
<dbReference type="PANTHER" id="PTHR23053">
    <property type="entry name" value="DLEC1 DELETED IN LUNG AND ESOPHAGEAL CANCER 1"/>
    <property type="match status" value="1"/>
</dbReference>
<dbReference type="AlphaFoldDB" id="A0A9Q1IGH3"/>
<dbReference type="OrthoDB" id="442692at2759"/>
<dbReference type="GO" id="GO:0005930">
    <property type="term" value="C:axoneme"/>
    <property type="evidence" value="ECO:0007669"/>
    <property type="project" value="TreeGrafter"/>
</dbReference>
<evidence type="ECO:0000313" key="3">
    <source>
        <dbReference type="Proteomes" id="UP001152622"/>
    </source>
</evidence>
<sequence length="345" mass="37337">MERCGKTVSFDRRDEVQAGTPLLRGGSRTAPCPATAGALESLSSLLLGDPSLPPSPWSPAGGTISPGSTQTFSVTFSPLEVAEFEGRLVCSVPNLKEEQGPTLPVSGRSLLPYCHFLLEDSDYLSAGRAVIEITSVGIGTPVSRVFCVLNPTRKPYSFSWRCEDGCPSPFRCPAPKGSIQPGKKVEICFEFLAQELDTIESFWTFLIVEQGISVPFLLVGTAREPAVYLDHAHLNLGRLLIGREVRETVYMVNGEDTPFQFSIRENSRHSEAFRDSLLLEPLKGTVPPRDRVPVVVSFNPAQEGTVTFNLVCDVKGKVQPLAMNVKADGYSMNACVRCEGPAGGA</sequence>
<dbReference type="InterPro" id="IPR033305">
    <property type="entry name" value="Hydin-like"/>
</dbReference>
<feature type="region of interest" description="Disordered" evidence="1">
    <location>
        <begin position="1"/>
        <end position="30"/>
    </location>
</feature>
<dbReference type="Proteomes" id="UP001152622">
    <property type="component" value="Chromosome 16"/>
</dbReference>
<organism evidence="2 3">
    <name type="scientific">Synaphobranchus kaupii</name>
    <name type="common">Kaup's arrowtooth eel</name>
    <dbReference type="NCBI Taxonomy" id="118154"/>
    <lineage>
        <taxon>Eukaryota</taxon>
        <taxon>Metazoa</taxon>
        <taxon>Chordata</taxon>
        <taxon>Craniata</taxon>
        <taxon>Vertebrata</taxon>
        <taxon>Euteleostomi</taxon>
        <taxon>Actinopterygii</taxon>
        <taxon>Neopterygii</taxon>
        <taxon>Teleostei</taxon>
        <taxon>Anguilliformes</taxon>
        <taxon>Synaphobranchidae</taxon>
        <taxon>Synaphobranchus</taxon>
    </lineage>
</organism>
<reference evidence="2" key="1">
    <citation type="journal article" date="2023" name="Science">
        <title>Genome structures resolve the early diversification of teleost fishes.</title>
        <authorList>
            <person name="Parey E."/>
            <person name="Louis A."/>
            <person name="Montfort J."/>
            <person name="Bouchez O."/>
            <person name="Roques C."/>
            <person name="Iampietro C."/>
            <person name="Lluch J."/>
            <person name="Castinel A."/>
            <person name="Donnadieu C."/>
            <person name="Desvignes T."/>
            <person name="Floi Bucao C."/>
            <person name="Jouanno E."/>
            <person name="Wen M."/>
            <person name="Mejri S."/>
            <person name="Dirks R."/>
            <person name="Jansen H."/>
            <person name="Henkel C."/>
            <person name="Chen W.J."/>
            <person name="Zahm M."/>
            <person name="Cabau C."/>
            <person name="Klopp C."/>
            <person name="Thompson A.W."/>
            <person name="Robinson-Rechavi M."/>
            <person name="Braasch I."/>
            <person name="Lecointre G."/>
            <person name="Bobe J."/>
            <person name="Postlethwait J.H."/>
            <person name="Berthelot C."/>
            <person name="Roest Crollius H."/>
            <person name="Guiguen Y."/>
        </authorList>
    </citation>
    <scope>NUCLEOTIDE SEQUENCE</scope>
    <source>
        <strain evidence="2">WJC10195</strain>
    </source>
</reference>
<dbReference type="Gene3D" id="2.60.40.10">
    <property type="entry name" value="Immunoglobulins"/>
    <property type="match status" value="3"/>
</dbReference>
<gene>
    <name evidence="2" type="ORF">SKAU_G00343380</name>
</gene>
<proteinExistence type="predicted"/>
<dbReference type="InterPro" id="IPR013783">
    <property type="entry name" value="Ig-like_fold"/>
</dbReference>
<dbReference type="GO" id="GO:0003341">
    <property type="term" value="P:cilium movement"/>
    <property type="evidence" value="ECO:0007669"/>
    <property type="project" value="TreeGrafter"/>
</dbReference>
<dbReference type="GO" id="GO:1904158">
    <property type="term" value="P:axonemal central apparatus assembly"/>
    <property type="evidence" value="ECO:0007669"/>
    <property type="project" value="TreeGrafter"/>
</dbReference>
<feature type="non-terminal residue" evidence="2">
    <location>
        <position position="345"/>
    </location>
</feature>
<protein>
    <submittedName>
        <fullName evidence="2">Uncharacterized protein</fullName>
    </submittedName>
</protein>
<accession>A0A9Q1IGH3</accession>
<dbReference type="EMBL" id="JAINUF010000016">
    <property type="protein sequence ID" value="KAJ8339705.1"/>
    <property type="molecule type" value="Genomic_DNA"/>
</dbReference>
<feature type="compositionally biased region" description="Basic and acidic residues" evidence="1">
    <location>
        <begin position="1"/>
        <end position="16"/>
    </location>
</feature>
<comment type="caution">
    <text evidence="2">The sequence shown here is derived from an EMBL/GenBank/DDBJ whole genome shotgun (WGS) entry which is preliminary data.</text>
</comment>
<evidence type="ECO:0000256" key="1">
    <source>
        <dbReference type="SAM" id="MobiDB-lite"/>
    </source>
</evidence>
<evidence type="ECO:0000313" key="2">
    <source>
        <dbReference type="EMBL" id="KAJ8339705.1"/>
    </source>
</evidence>
<name>A0A9Q1IGH3_SYNKA</name>